<dbReference type="PANTHER" id="PTHR48050">
    <property type="entry name" value="STEROL 3-BETA-GLUCOSYLTRANSFERASE"/>
    <property type="match status" value="1"/>
</dbReference>
<dbReference type="CDD" id="cd03784">
    <property type="entry name" value="GT1_Gtf-like"/>
    <property type="match status" value="1"/>
</dbReference>
<dbReference type="RefSeq" id="WP_283206721.1">
    <property type="nucleotide sequence ID" value="NZ_BPQP01000029.1"/>
</dbReference>
<reference evidence="3" key="1">
    <citation type="journal article" date="2021" name="Front. Microbiol.">
        <title>Comprehensive Comparative Genomics and Phenotyping of Methylobacterium Species.</title>
        <authorList>
            <person name="Alessa O."/>
            <person name="Ogura Y."/>
            <person name="Fujitani Y."/>
            <person name="Takami H."/>
            <person name="Hayashi T."/>
            <person name="Sahin N."/>
            <person name="Tani A."/>
        </authorList>
    </citation>
    <scope>NUCLEOTIDE SEQUENCE</scope>
    <source>
        <strain evidence="3">DSM 19015</strain>
    </source>
</reference>
<dbReference type="SUPFAM" id="SSF53756">
    <property type="entry name" value="UDP-Glycosyltransferase/glycogen phosphorylase"/>
    <property type="match status" value="1"/>
</dbReference>
<organism evidence="3 4">
    <name type="scientific">Methylobacterium iners</name>
    <dbReference type="NCBI Taxonomy" id="418707"/>
    <lineage>
        <taxon>Bacteria</taxon>
        <taxon>Pseudomonadati</taxon>
        <taxon>Pseudomonadota</taxon>
        <taxon>Alphaproteobacteria</taxon>
        <taxon>Hyphomicrobiales</taxon>
        <taxon>Methylobacteriaceae</taxon>
        <taxon>Methylobacterium</taxon>
    </lineage>
</organism>
<dbReference type="InterPro" id="IPR004276">
    <property type="entry name" value="GlycoTrans_28_N"/>
</dbReference>
<evidence type="ECO:0000313" key="3">
    <source>
        <dbReference type="EMBL" id="GJD94765.1"/>
    </source>
</evidence>
<dbReference type="PANTHER" id="PTHR48050:SF13">
    <property type="entry name" value="STEROL 3-BETA-GLUCOSYLTRANSFERASE UGT80A2"/>
    <property type="match status" value="1"/>
</dbReference>
<dbReference type="EMBL" id="BPQP01000029">
    <property type="protein sequence ID" value="GJD94765.1"/>
    <property type="molecule type" value="Genomic_DNA"/>
</dbReference>
<dbReference type="Proteomes" id="UP001055125">
    <property type="component" value="Unassembled WGS sequence"/>
</dbReference>
<dbReference type="Pfam" id="PF06722">
    <property type="entry name" value="EryCIII-like_C"/>
    <property type="match status" value="1"/>
</dbReference>
<evidence type="ECO:0000313" key="4">
    <source>
        <dbReference type="Proteomes" id="UP001055125"/>
    </source>
</evidence>
<keyword evidence="4" id="KW-1185">Reference proteome</keyword>
<protein>
    <submittedName>
        <fullName evidence="3">O-mycaminosyltylonolide 6-deoxyallosyltransferase</fullName>
    </submittedName>
</protein>
<evidence type="ECO:0000259" key="1">
    <source>
        <dbReference type="Pfam" id="PF03033"/>
    </source>
</evidence>
<name>A0ABQ4RWK3_9HYPH</name>
<dbReference type="Gene3D" id="3.40.50.2000">
    <property type="entry name" value="Glycogen Phosphorylase B"/>
    <property type="match status" value="2"/>
</dbReference>
<dbReference type="InterPro" id="IPR010610">
    <property type="entry name" value="EryCIII-like_C"/>
</dbReference>
<comment type="caution">
    <text evidence="3">The sequence shown here is derived from an EMBL/GenBank/DDBJ whole genome shotgun (WGS) entry which is preliminary data.</text>
</comment>
<dbReference type="Pfam" id="PF03033">
    <property type="entry name" value="Glyco_transf_28"/>
    <property type="match status" value="1"/>
</dbReference>
<dbReference type="InterPro" id="IPR002213">
    <property type="entry name" value="UDP_glucos_trans"/>
</dbReference>
<feature type="domain" description="Glycosyltransferase family 28 N-terminal" evidence="1">
    <location>
        <begin position="3"/>
        <end position="65"/>
    </location>
</feature>
<dbReference type="InterPro" id="IPR050426">
    <property type="entry name" value="Glycosyltransferase_28"/>
</dbReference>
<sequence length="430" mass="46506">MRIVILSYGSRGDVQPQVALAVGLRDVGHDVVLAAPENLQAFVEAAGVTYAKLPGDSLAILQSERGQLWLSSGNVRAFFREVAEISLEVTPRIYQSALEICEGADAIVGGTFCEDIAVTLAEYYRVRACLLYTCPQEPTRCFPNILVTRTRLPFEFLNLLTYKLVARLGWRIIEPSLTPFRASLSLPPWSSSVLSRSRSTGILAIQMWSEVLVPHAGDLPPNVITSGIVRLPKAVRSSLGEGAPAHLLDWLPRGPKPVYLGFGSMPIRNPSAFTQMALTVADELVIRVVISGGWAGLGAAHHQITDRACFIQSSDHSWLLPHCAAAVHHGGAGTTAASLDAGIPSLICSVFADQPFWGHRVEQLGIGAHIPFAKLDAKRLKEGLRRVMAEPIQARAAALVAQVRAEDGNRVALDALKHWLEAPATLPRLP</sequence>
<proteinExistence type="predicted"/>
<evidence type="ECO:0000259" key="2">
    <source>
        <dbReference type="Pfam" id="PF06722"/>
    </source>
</evidence>
<accession>A0ABQ4RWK3</accession>
<reference evidence="3" key="2">
    <citation type="submission" date="2021-08" db="EMBL/GenBank/DDBJ databases">
        <authorList>
            <person name="Tani A."/>
            <person name="Ola A."/>
            <person name="Ogura Y."/>
            <person name="Katsura K."/>
            <person name="Hayashi T."/>
        </authorList>
    </citation>
    <scope>NUCLEOTIDE SEQUENCE</scope>
    <source>
        <strain evidence="3">DSM 19015</strain>
    </source>
</reference>
<gene>
    <name evidence="3" type="primary">tylN</name>
    <name evidence="3" type="ORF">OCOJLMKI_1969</name>
</gene>
<feature type="domain" description="Erythromycin biosynthesis protein CIII-like C-terminal" evidence="2">
    <location>
        <begin position="319"/>
        <end position="402"/>
    </location>
</feature>